<dbReference type="InterPro" id="IPR036291">
    <property type="entry name" value="NAD(P)-bd_dom_sf"/>
</dbReference>
<reference evidence="3" key="1">
    <citation type="journal article" date="2021" name="ISME J.">
        <title>Evolutionary origin and ecological implication of a unique nif island in free-living Bradyrhizobium lineages.</title>
        <authorList>
            <person name="Tao J."/>
        </authorList>
    </citation>
    <scope>NUCLEOTIDE SEQUENCE [LARGE SCALE GENOMIC DNA]</scope>
    <source>
        <strain evidence="3">SZCCT0434</strain>
    </source>
</reference>
<organism evidence="2 3">
    <name type="scientific">Bradyrhizobium jicamae</name>
    <dbReference type="NCBI Taxonomy" id="280332"/>
    <lineage>
        <taxon>Bacteria</taxon>
        <taxon>Pseudomonadati</taxon>
        <taxon>Pseudomonadota</taxon>
        <taxon>Alphaproteobacteria</taxon>
        <taxon>Hyphomicrobiales</taxon>
        <taxon>Nitrobacteraceae</taxon>
        <taxon>Bradyrhizobium</taxon>
    </lineage>
</organism>
<dbReference type="PANTHER" id="PTHR48079">
    <property type="entry name" value="PROTEIN YEEZ"/>
    <property type="match status" value="1"/>
</dbReference>
<accession>A0ABS5FLC6</accession>
<evidence type="ECO:0000313" key="3">
    <source>
        <dbReference type="Proteomes" id="UP001315278"/>
    </source>
</evidence>
<sequence>MRVFVTGGTGVIGSAVVRELVARRHHVIGLARSETAAARLSARGAASMAGDISSPGTWVAQLPDIDAVVHMACDLASDMGAIERRLLDKLLPALAAQPAKVRFVYTGGCWLFGATGDVVATERTGFDPLPAFAWMISHLERILAAHDVHGIVIHPAMVYEPAGGVFRRFARDAFAERAVRLVGGEAVRWPLVHSEDLAALYALALERAPAGSSYIGAAAEGRPVGQIARAFARLTGGPQEPMIVSADAAAAELGEWARGYALDQCLSGAKARHELGWQPKHLDPEAEIAALA</sequence>
<evidence type="ECO:0000313" key="2">
    <source>
        <dbReference type="EMBL" id="MBR0797499.1"/>
    </source>
</evidence>
<protein>
    <submittedName>
        <fullName evidence="2">NAD-dependent epimerase/dehydratase family protein</fullName>
    </submittedName>
</protein>
<dbReference type="InterPro" id="IPR001509">
    <property type="entry name" value="Epimerase_deHydtase"/>
</dbReference>
<name>A0ABS5FLC6_9BRAD</name>
<comment type="caution">
    <text evidence="2">The sequence shown here is derived from an EMBL/GenBank/DDBJ whole genome shotgun (WGS) entry which is preliminary data.</text>
</comment>
<feature type="domain" description="NAD-dependent epimerase/dehydratase" evidence="1">
    <location>
        <begin position="3"/>
        <end position="210"/>
    </location>
</feature>
<dbReference type="SUPFAM" id="SSF51735">
    <property type="entry name" value="NAD(P)-binding Rossmann-fold domains"/>
    <property type="match status" value="1"/>
</dbReference>
<evidence type="ECO:0000259" key="1">
    <source>
        <dbReference type="Pfam" id="PF01370"/>
    </source>
</evidence>
<keyword evidence="3" id="KW-1185">Reference proteome</keyword>
<dbReference type="Proteomes" id="UP001315278">
    <property type="component" value="Unassembled WGS sequence"/>
</dbReference>
<dbReference type="EMBL" id="JAFCJH010000018">
    <property type="protein sequence ID" value="MBR0797499.1"/>
    <property type="molecule type" value="Genomic_DNA"/>
</dbReference>
<dbReference type="InterPro" id="IPR051783">
    <property type="entry name" value="NAD(P)-dependent_oxidoreduct"/>
</dbReference>
<proteinExistence type="predicted"/>
<gene>
    <name evidence="2" type="ORF">JQ615_19095</name>
</gene>
<dbReference type="Pfam" id="PF01370">
    <property type="entry name" value="Epimerase"/>
    <property type="match status" value="1"/>
</dbReference>
<dbReference type="RefSeq" id="WP_212493361.1">
    <property type="nucleotide sequence ID" value="NZ_JAFCJH010000018.1"/>
</dbReference>
<dbReference type="PANTHER" id="PTHR48079:SF6">
    <property type="entry name" value="NAD(P)-BINDING DOMAIN-CONTAINING PROTEIN-RELATED"/>
    <property type="match status" value="1"/>
</dbReference>
<dbReference type="Gene3D" id="3.40.50.720">
    <property type="entry name" value="NAD(P)-binding Rossmann-like Domain"/>
    <property type="match status" value="1"/>
</dbReference>